<evidence type="ECO:0008006" key="4">
    <source>
        <dbReference type="Google" id="ProtNLM"/>
    </source>
</evidence>
<dbReference type="EMBL" id="CP102480">
    <property type="protein sequence ID" value="UUX50976.1"/>
    <property type="molecule type" value="Genomic_DNA"/>
</dbReference>
<dbReference type="PIRSF" id="PIRSF034285">
    <property type="entry name" value="UCP034285"/>
    <property type="match status" value="1"/>
</dbReference>
<evidence type="ECO:0000313" key="3">
    <source>
        <dbReference type="Proteomes" id="UP001060336"/>
    </source>
</evidence>
<dbReference type="KEGG" id="naci:NUH88_04615"/>
<dbReference type="AlphaFoldDB" id="A0A9J7AUF9"/>
<dbReference type="Gene3D" id="3.40.50.300">
    <property type="entry name" value="P-loop containing nucleotide triphosphate hydrolases"/>
    <property type="match status" value="1"/>
</dbReference>
<evidence type="ECO:0000313" key="2">
    <source>
        <dbReference type="EMBL" id="UUX50976.1"/>
    </source>
</evidence>
<sequence length="268" mass="28269">MGDPKHRDETGQRADLASLRAEVRAIERGSAGGARIARFSLGLPALDTHLGGGLALGRVHELVGEARGELRDGSVFGFAAALLTRLLADGRGGEILWCAREANMFGGMPYGWGLKALGLDPERVLFVRARDEAERLWAMEEGLRCGGLAGVVAELGSARPGEAGRVAERRLQLAAETSGVTGLLLRPLATSVSSGAADSRWRIAAAPSGGTLQPSWAISLERLRGGQPAAWLLRWDAVRGRFSDREAFSGQSGRSPKTQPGAERNAAA</sequence>
<name>A0A9J7AUF9_9PROT</name>
<dbReference type="InterPro" id="IPR017026">
    <property type="entry name" value="ImuA"/>
</dbReference>
<dbReference type="SUPFAM" id="SSF52540">
    <property type="entry name" value="P-loop containing nucleoside triphosphate hydrolases"/>
    <property type="match status" value="1"/>
</dbReference>
<feature type="compositionally biased region" description="Polar residues" evidence="1">
    <location>
        <begin position="249"/>
        <end position="258"/>
    </location>
</feature>
<accession>A0A9J7AUF9</accession>
<proteinExistence type="predicted"/>
<dbReference type="RefSeq" id="WP_257770241.1">
    <property type="nucleotide sequence ID" value="NZ_CP102480.1"/>
</dbReference>
<dbReference type="Proteomes" id="UP001060336">
    <property type="component" value="Chromosome"/>
</dbReference>
<protein>
    <recommendedName>
        <fullName evidence="4">Damage-inducible mutagenesis protein</fullName>
    </recommendedName>
</protein>
<organism evidence="2 3">
    <name type="scientific">Nisaea acidiphila</name>
    <dbReference type="NCBI Taxonomy" id="1862145"/>
    <lineage>
        <taxon>Bacteria</taxon>
        <taxon>Pseudomonadati</taxon>
        <taxon>Pseudomonadota</taxon>
        <taxon>Alphaproteobacteria</taxon>
        <taxon>Rhodospirillales</taxon>
        <taxon>Thalassobaculaceae</taxon>
        <taxon>Nisaea</taxon>
    </lineage>
</organism>
<reference evidence="2" key="1">
    <citation type="submission" date="2022-08" db="EMBL/GenBank/DDBJ databases">
        <title>Nisaea acidiphila sp. nov., isolated from a marine algal debris and emended description of the genus Nisaea Urios et al. 2008.</title>
        <authorList>
            <person name="Kwon K."/>
        </authorList>
    </citation>
    <scope>NUCLEOTIDE SEQUENCE</scope>
    <source>
        <strain evidence="2">MEBiC11861</strain>
    </source>
</reference>
<evidence type="ECO:0000256" key="1">
    <source>
        <dbReference type="SAM" id="MobiDB-lite"/>
    </source>
</evidence>
<gene>
    <name evidence="2" type="ORF">NUH88_04615</name>
</gene>
<keyword evidence="3" id="KW-1185">Reference proteome</keyword>
<dbReference type="InterPro" id="IPR027417">
    <property type="entry name" value="P-loop_NTPase"/>
</dbReference>
<feature type="region of interest" description="Disordered" evidence="1">
    <location>
        <begin position="246"/>
        <end position="268"/>
    </location>
</feature>